<proteinExistence type="predicted"/>
<dbReference type="PANTHER" id="PTHR43035:SF1">
    <property type="entry name" value="FATTY ACID REPRESSION MUTANT PROTEIN 2-RELATED"/>
    <property type="match status" value="1"/>
</dbReference>
<comment type="caution">
    <text evidence="2">The sequence shown here is derived from an EMBL/GenBank/DDBJ whole genome shotgun (WGS) entry which is preliminary data.</text>
</comment>
<evidence type="ECO:0000259" key="1">
    <source>
        <dbReference type="Pfam" id="PF00881"/>
    </source>
</evidence>
<name>A0ABQ5JL91_9LACO</name>
<dbReference type="PANTHER" id="PTHR43035">
    <property type="entry name" value="FATTY ACID REPRESSION MUTANT PROTEIN 2-RELATED"/>
    <property type="match status" value="1"/>
</dbReference>
<accession>A0ABQ5JL91</accession>
<evidence type="ECO:0000313" key="2">
    <source>
        <dbReference type="EMBL" id="GKT05208.1"/>
    </source>
</evidence>
<dbReference type="Gene3D" id="3.40.109.10">
    <property type="entry name" value="NADH Oxidase"/>
    <property type="match status" value="1"/>
</dbReference>
<dbReference type="SUPFAM" id="SSF55469">
    <property type="entry name" value="FMN-dependent nitroreductase-like"/>
    <property type="match status" value="1"/>
</dbReference>
<dbReference type="Pfam" id="PF00881">
    <property type="entry name" value="Nitroreductase"/>
    <property type="match status" value="1"/>
</dbReference>
<dbReference type="RefSeq" id="WP_407882460.1">
    <property type="nucleotide sequence ID" value="NZ_BQXO01000001.1"/>
</dbReference>
<keyword evidence="3" id="KW-1185">Reference proteome</keyword>
<dbReference type="Proteomes" id="UP001628078">
    <property type="component" value="Unassembled WGS sequence"/>
</dbReference>
<dbReference type="InterPro" id="IPR033877">
    <property type="entry name" value="Frm2/Hbn1"/>
</dbReference>
<protein>
    <submittedName>
        <fullName evidence="2">Oxidoreductase</fullName>
    </submittedName>
</protein>
<evidence type="ECO:0000313" key="3">
    <source>
        <dbReference type="Proteomes" id="UP001628078"/>
    </source>
</evidence>
<feature type="domain" description="Nitroreductase" evidence="1">
    <location>
        <begin position="10"/>
        <end position="178"/>
    </location>
</feature>
<dbReference type="CDD" id="cd02140">
    <property type="entry name" value="Frm2-like"/>
    <property type="match status" value="1"/>
</dbReference>
<sequence>MKEDLLNLMKQRRTIYTLGKDVNFSEAELNQLITDVVKEAPSAFNSQTTRVVFTYGQAHEKVWDMTLAELKKVTPAEAFGNTEAKVNGAFKAGFGTMLWYTDMDKVKELEEGFPLYAENFYDWSEQHIGNAQFAAWTALAENGLGASLQHYNPLIDEAVKAEFDIPDNWRLRGEMPFGSVESTPDDKDYIDDGIRFKSFN</sequence>
<reference evidence="2 3" key="1">
    <citation type="submission" date="2022-03" db="EMBL/GenBank/DDBJ databases">
        <title>Draft genome sequence of Furfurilactobacillus curtus JCM 31185.</title>
        <authorList>
            <person name="Suzuki S."/>
            <person name="Endo A."/>
            <person name="Kajikawa A."/>
        </authorList>
    </citation>
    <scope>NUCLEOTIDE SEQUENCE [LARGE SCALE GENOMIC DNA]</scope>
    <source>
        <strain evidence="2 3">JCM 31185</strain>
    </source>
</reference>
<gene>
    <name evidence="2" type="ORF">JCM31185_04970</name>
</gene>
<dbReference type="EMBL" id="BQXO01000001">
    <property type="protein sequence ID" value="GKT05208.1"/>
    <property type="molecule type" value="Genomic_DNA"/>
</dbReference>
<organism evidence="2 3">
    <name type="scientific">Furfurilactobacillus curtus</name>
    <dbReference type="NCBI Taxonomy" id="1746200"/>
    <lineage>
        <taxon>Bacteria</taxon>
        <taxon>Bacillati</taxon>
        <taxon>Bacillota</taxon>
        <taxon>Bacilli</taxon>
        <taxon>Lactobacillales</taxon>
        <taxon>Lactobacillaceae</taxon>
        <taxon>Furfurilactobacillus</taxon>
    </lineage>
</organism>
<dbReference type="InterPro" id="IPR029479">
    <property type="entry name" value="Nitroreductase"/>
</dbReference>
<dbReference type="InterPro" id="IPR000415">
    <property type="entry name" value="Nitroreductase-like"/>
</dbReference>